<dbReference type="PROSITE" id="PS00028">
    <property type="entry name" value="ZINC_FINGER_C2H2_1"/>
    <property type="match status" value="3"/>
</dbReference>
<dbReference type="OrthoDB" id="9451254at2759"/>
<keyword evidence="1" id="KW-0863">Zinc-finger</keyword>
<feature type="domain" description="C2H2-type" evidence="2">
    <location>
        <begin position="99"/>
        <end position="126"/>
    </location>
</feature>
<dbReference type="PANTHER" id="PTHR46869:SF1">
    <property type="entry name" value="C2H2-LIKE ZINC FINGER PROTEIN"/>
    <property type="match status" value="1"/>
</dbReference>
<reference evidence="3 4" key="1">
    <citation type="journal article" date="2019" name="Plant Biotechnol. J.">
        <title>The red bayberry genome and genetic basis of sex determination.</title>
        <authorList>
            <person name="Jia H.M."/>
            <person name="Jia H.J."/>
            <person name="Cai Q.L."/>
            <person name="Wang Y."/>
            <person name="Zhao H.B."/>
            <person name="Yang W.F."/>
            <person name="Wang G.Y."/>
            <person name="Li Y.H."/>
            <person name="Zhan D.L."/>
            <person name="Shen Y.T."/>
            <person name="Niu Q.F."/>
            <person name="Chang L."/>
            <person name="Qiu J."/>
            <person name="Zhao L."/>
            <person name="Xie H.B."/>
            <person name="Fu W.Y."/>
            <person name="Jin J."/>
            <person name="Li X.W."/>
            <person name="Jiao Y."/>
            <person name="Zhou C.C."/>
            <person name="Tu T."/>
            <person name="Chai C.Y."/>
            <person name="Gao J.L."/>
            <person name="Fan L.J."/>
            <person name="van de Weg E."/>
            <person name="Wang J.Y."/>
            <person name="Gao Z.S."/>
        </authorList>
    </citation>
    <scope>NUCLEOTIDE SEQUENCE [LARGE SCALE GENOMIC DNA]</scope>
    <source>
        <tissue evidence="3">Leaves</tissue>
    </source>
</reference>
<name>A0A6A1WDQ1_9ROSI</name>
<comment type="caution">
    <text evidence="3">The sequence shown here is derived from an EMBL/GenBank/DDBJ whole genome shotgun (WGS) entry which is preliminary data.</text>
</comment>
<dbReference type="GO" id="GO:0008270">
    <property type="term" value="F:zinc ion binding"/>
    <property type="evidence" value="ECO:0007669"/>
    <property type="project" value="UniProtKB-KW"/>
</dbReference>
<dbReference type="InterPro" id="IPR036236">
    <property type="entry name" value="Znf_C2H2_sf"/>
</dbReference>
<feature type="domain" description="C2H2-type" evidence="2">
    <location>
        <begin position="440"/>
        <end position="462"/>
    </location>
</feature>
<dbReference type="Gene3D" id="3.30.160.60">
    <property type="entry name" value="Classic Zinc Finger"/>
    <property type="match status" value="1"/>
</dbReference>
<dbReference type="Pfam" id="PF13912">
    <property type="entry name" value="zf-C2H2_6"/>
    <property type="match status" value="3"/>
</dbReference>
<dbReference type="PANTHER" id="PTHR46869">
    <property type="entry name" value="C2H2-LIKE ZINC FINGER PROTEIN"/>
    <property type="match status" value="1"/>
</dbReference>
<dbReference type="Proteomes" id="UP000516437">
    <property type="component" value="Chromosome 2"/>
</dbReference>
<evidence type="ECO:0000256" key="1">
    <source>
        <dbReference type="PROSITE-ProRule" id="PRU00042"/>
    </source>
</evidence>
<feature type="domain" description="C2H2-type" evidence="2">
    <location>
        <begin position="9"/>
        <end position="36"/>
    </location>
</feature>
<gene>
    <name evidence="3" type="ORF">CJ030_MR2G018519</name>
</gene>
<proteinExistence type="predicted"/>
<dbReference type="AlphaFoldDB" id="A0A6A1WDQ1"/>
<accession>A0A6A1WDQ1</accession>
<sequence>MEEMQKKKFVCKFCNKKYHCGKALGGHIRTHMNQKSAKDGEEQESNANVVKFQSVGTGKKNKRDSGYGTTGCNSGYGLRENPRRTWRLVDSGTTSQQERVCKECGKGFQSLKALCGHMACHSEKEKLRSEFQDHSKTIRYKSLDAYPSAYTLANGSSSVSEIDQKQEEAAMCLMMFSRDSGCRGSLNSEAEISNSNSVVLEAKSSSVDVRITMADIRDYVSNINKLVKLRKQRNELKTAEICLSDSSDSGYFGNGPKKDESDVSVDGSVTGAEFKKTKLEYTSRTGAFDAELGKSSNKFRCVRSELGKELITKEGYGQVGGISMCNLRMRPVDDSYSPELLGGSNKKIKNVSSNVESCKNAQMCFQSRRALEPRRAGHTRINGCCETIDDSGENGIDTDSLPVPKPCGKTTESCSVKTSTKQSISGHSKTRLGPKRSKGHECPICFRVFRSGQALGGHKRSHFFGGSEDRTIVIKQEHSELRGLIDLNLPAPIEEEETGHAASMPW</sequence>
<keyword evidence="1" id="KW-0479">Metal-binding</keyword>
<dbReference type="PROSITE" id="PS50157">
    <property type="entry name" value="ZINC_FINGER_C2H2_2"/>
    <property type="match status" value="3"/>
</dbReference>
<dbReference type="SUPFAM" id="SSF57667">
    <property type="entry name" value="beta-beta-alpha zinc fingers"/>
    <property type="match status" value="1"/>
</dbReference>
<keyword evidence="4" id="KW-1185">Reference proteome</keyword>
<dbReference type="SMART" id="SM00355">
    <property type="entry name" value="ZnF_C2H2"/>
    <property type="match status" value="3"/>
</dbReference>
<dbReference type="InterPro" id="IPR013087">
    <property type="entry name" value="Znf_C2H2_type"/>
</dbReference>
<dbReference type="EMBL" id="RXIC02000020">
    <property type="protein sequence ID" value="KAB1222027.1"/>
    <property type="molecule type" value="Genomic_DNA"/>
</dbReference>
<evidence type="ECO:0000313" key="3">
    <source>
        <dbReference type="EMBL" id="KAB1222027.1"/>
    </source>
</evidence>
<keyword evidence="1" id="KW-0862">Zinc</keyword>
<evidence type="ECO:0000313" key="4">
    <source>
        <dbReference type="Proteomes" id="UP000516437"/>
    </source>
</evidence>
<protein>
    <submittedName>
        <fullName evidence="3">Zinc finger protein ZAT4</fullName>
    </submittedName>
</protein>
<organism evidence="3 4">
    <name type="scientific">Morella rubra</name>
    <name type="common">Chinese bayberry</name>
    <dbReference type="NCBI Taxonomy" id="262757"/>
    <lineage>
        <taxon>Eukaryota</taxon>
        <taxon>Viridiplantae</taxon>
        <taxon>Streptophyta</taxon>
        <taxon>Embryophyta</taxon>
        <taxon>Tracheophyta</taxon>
        <taxon>Spermatophyta</taxon>
        <taxon>Magnoliopsida</taxon>
        <taxon>eudicotyledons</taxon>
        <taxon>Gunneridae</taxon>
        <taxon>Pentapetalae</taxon>
        <taxon>rosids</taxon>
        <taxon>fabids</taxon>
        <taxon>Fagales</taxon>
        <taxon>Myricaceae</taxon>
        <taxon>Morella</taxon>
    </lineage>
</organism>
<evidence type="ECO:0000259" key="2">
    <source>
        <dbReference type="PROSITE" id="PS50157"/>
    </source>
</evidence>